<organism evidence="3 4">
    <name type="scientific">Zingiber officinale</name>
    <name type="common">Ginger</name>
    <name type="synonym">Amomum zingiber</name>
    <dbReference type="NCBI Taxonomy" id="94328"/>
    <lineage>
        <taxon>Eukaryota</taxon>
        <taxon>Viridiplantae</taxon>
        <taxon>Streptophyta</taxon>
        <taxon>Embryophyta</taxon>
        <taxon>Tracheophyta</taxon>
        <taxon>Spermatophyta</taxon>
        <taxon>Magnoliopsida</taxon>
        <taxon>Liliopsida</taxon>
        <taxon>Zingiberales</taxon>
        <taxon>Zingiberaceae</taxon>
        <taxon>Zingiber</taxon>
    </lineage>
</organism>
<evidence type="ECO:0000313" key="4">
    <source>
        <dbReference type="Proteomes" id="UP000734854"/>
    </source>
</evidence>
<evidence type="ECO:0000313" key="3">
    <source>
        <dbReference type="EMBL" id="KAG6491200.1"/>
    </source>
</evidence>
<reference evidence="3 4" key="1">
    <citation type="submission" date="2020-08" db="EMBL/GenBank/DDBJ databases">
        <title>Plant Genome Project.</title>
        <authorList>
            <person name="Zhang R.-G."/>
        </authorList>
    </citation>
    <scope>NUCLEOTIDE SEQUENCE [LARGE SCALE GENOMIC DNA]</scope>
    <source>
        <tissue evidence="3">Rhizome</tissue>
    </source>
</reference>
<feature type="chain" id="PRO_5035206281" description="GDSL esterase/lipase 7" evidence="2">
    <location>
        <begin position="30"/>
        <end position="364"/>
    </location>
</feature>
<dbReference type="InterPro" id="IPR051238">
    <property type="entry name" value="GDSL_esterase/lipase"/>
</dbReference>
<keyword evidence="2" id="KW-0732">Signal</keyword>
<gene>
    <name evidence="3" type="ORF">ZIOFF_052536</name>
</gene>
<keyword evidence="4" id="KW-1185">Reference proteome</keyword>
<evidence type="ECO:0000256" key="2">
    <source>
        <dbReference type="SAM" id="SignalP"/>
    </source>
</evidence>
<dbReference type="PANTHER" id="PTHR45650">
    <property type="entry name" value="GDSL-LIKE LIPASE/ACYLHYDROLASE-RELATED"/>
    <property type="match status" value="1"/>
</dbReference>
<dbReference type="InterPro" id="IPR001087">
    <property type="entry name" value="GDSL"/>
</dbReference>
<dbReference type="Pfam" id="PF00657">
    <property type="entry name" value="Lipase_GDSL"/>
    <property type="match status" value="1"/>
</dbReference>
<comment type="similarity">
    <text evidence="1">Belongs to the 'GDSL' lipolytic enzyme family.</text>
</comment>
<name>A0A8J5FM69_ZINOF</name>
<accession>A0A8J5FM69</accession>
<feature type="signal peptide" evidence="2">
    <location>
        <begin position="1"/>
        <end position="29"/>
    </location>
</feature>
<dbReference type="PANTHER" id="PTHR45650:SF79">
    <property type="entry name" value="GDSL ESTERASE_LIPASE 7"/>
    <property type="match status" value="1"/>
</dbReference>
<dbReference type="CDD" id="cd01837">
    <property type="entry name" value="SGNH_plant_lipase_like"/>
    <property type="match status" value="1"/>
</dbReference>
<dbReference type="GO" id="GO:0016788">
    <property type="term" value="F:hydrolase activity, acting on ester bonds"/>
    <property type="evidence" value="ECO:0007669"/>
    <property type="project" value="InterPro"/>
</dbReference>
<protein>
    <recommendedName>
        <fullName evidence="5">GDSL esterase/lipase 7</fullName>
    </recommendedName>
</protein>
<evidence type="ECO:0000256" key="1">
    <source>
        <dbReference type="ARBA" id="ARBA00008668"/>
    </source>
</evidence>
<dbReference type="InterPro" id="IPR035669">
    <property type="entry name" value="SGNH_plant_lipase-like"/>
</dbReference>
<evidence type="ECO:0008006" key="5">
    <source>
        <dbReference type="Google" id="ProtNLM"/>
    </source>
</evidence>
<dbReference type="AlphaFoldDB" id="A0A8J5FM69"/>
<comment type="caution">
    <text evidence="3">The sequence shown here is derived from an EMBL/GenBank/DDBJ whole genome shotgun (WGS) entry which is preliminary data.</text>
</comment>
<dbReference type="EMBL" id="JACMSC010000014">
    <property type="protein sequence ID" value="KAG6491200.1"/>
    <property type="molecule type" value="Genomic_DNA"/>
</dbReference>
<dbReference type="OrthoDB" id="1600564at2759"/>
<dbReference type="Proteomes" id="UP000734854">
    <property type="component" value="Unassembled WGS sequence"/>
</dbReference>
<sequence length="364" mass="39791">METKRLCSSPPKAMLLVFMAFFCSSGTAAAPAMFIFGDSLVDNGNNNFIPSIARANYFPYGIDLGAPTGRFCNGLTVVDLAARRLGMKFPPPYLSLSAKSSMMLRGINYASASAGILDETGRHFGSRIPFDKQIELFAKTVSEQLPIMIPDPEALSEFLSSSLFIINIGSNDYINNYLLPDLYTSSSTYSGKHFAKLLIHKLVQQIKTIYSIGARKILLAGLGPLGCIPSQLSMSNITSGCVNHVNELVIQFNQLLIPAMIRLNSTLPGSFFVHQNNYDTFFDMIQTPTKYGFSVSDQACCGNGRYGGQLTCLPLQNACSARDQYIFWDSFHPTQAANAIIARKCLTPTNGDCFPISVNQLAEL</sequence>
<proteinExistence type="inferred from homology"/>